<evidence type="ECO:0000256" key="4">
    <source>
        <dbReference type="ARBA" id="ARBA00013078"/>
    </source>
</evidence>
<reference evidence="5 6" key="1">
    <citation type="submission" date="2017-06" db="EMBL/GenBank/DDBJ databases">
        <authorList>
            <person name="Kim H.J."/>
            <person name="Triplett B.A."/>
        </authorList>
    </citation>
    <scope>NUCLEOTIDE SEQUENCE [LARGE SCALE GENOMIC DNA]</scope>
    <source>
        <strain evidence="5 6">DSM 25597</strain>
    </source>
</reference>
<evidence type="ECO:0000313" key="5">
    <source>
        <dbReference type="EMBL" id="SNR75330.1"/>
    </source>
</evidence>
<dbReference type="EC" id="3.1.3.18" evidence="4"/>
<comment type="pathway">
    <text evidence="2">Organic acid metabolism; glycolate biosynthesis; glycolate from 2-phosphoglycolate: step 1/1.</text>
</comment>
<dbReference type="Proteomes" id="UP000198379">
    <property type="component" value="Unassembled WGS sequence"/>
</dbReference>
<dbReference type="SFLD" id="SFLDS00003">
    <property type="entry name" value="Haloacid_Dehalogenase"/>
    <property type="match status" value="1"/>
</dbReference>
<dbReference type="GO" id="GO:0008967">
    <property type="term" value="F:phosphoglycolate phosphatase activity"/>
    <property type="evidence" value="ECO:0007669"/>
    <property type="project" value="UniProtKB-EC"/>
</dbReference>
<dbReference type="FunFam" id="3.40.50.1000:FF:000022">
    <property type="entry name" value="Phosphoglycolate phosphatase"/>
    <property type="match status" value="1"/>
</dbReference>
<comment type="catalytic activity">
    <reaction evidence="1">
        <text>2-phosphoglycolate + H2O = glycolate + phosphate</text>
        <dbReference type="Rhea" id="RHEA:14369"/>
        <dbReference type="ChEBI" id="CHEBI:15377"/>
        <dbReference type="ChEBI" id="CHEBI:29805"/>
        <dbReference type="ChEBI" id="CHEBI:43474"/>
        <dbReference type="ChEBI" id="CHEBI:58033"/>
        <dbReference type="EC" id="3.1.3.18"/>
    </reaction>
</comment>
<dbReference type="RefSeq" id="WP_089371155.1">
    <property type="nucleotide sequence ID" value="NZ_BMEP01000001.1"/>
</dbReference>
<organism evidence="5 6">
    <name type="scientific">Dokdonia pacifica</name>
    <dbReference type="NCBI Taxonomy" id="1627892"/>
    <lineage>
        <taxon>Bacteria</taxon>
        <taxon>Pseudomonadati</taxon>
        <taxon>Bacteroidota</taxon>
        <taxon>Flavobacteriia</taxon>
        <taxon>Flavobacteriales</taxon>
        <taxon>Flavobacteriaceae</taxon>
        <taxon>Dokdonia</taxon>
    </lineage>
</organism>
<dbReference type="InterPro" id="IPR006439">
    <property type="entry name" value="HAD-SF_hydro_IA"/>
</dbReference>
<dbReference type="AlphaFoldDB" id="A0A238YW94"/>
<evidence type="ECO:0000313" key="6">
    <source>
        <dbReference type="Proteomes" id="UP000198379"/>
    </source>
</evidence>
<dbReference type="InterPro" id="IPR023214">
    <property type="entry name" value="HAD_sf"/>
</dbReference>
<dbReference type="NCBIfam" id="TIGR01549">
    <property type="entry name" value="HAD-SF-IA-v1"/>
    <property type="match status" value="1"/>
</dbReference>
<evidence type="ECO:0000256" key="2">
    <source>
        <dbReference type="ARBA" id="ARBA00004818"/>
    </source>
</evidence>
<dbReference type="InterPro" id="IPR023198">
    <property type="entry name" value="PGP-like_dom2"/>
</dbReference>
<accession>A0A238YW94</accession>
<gene>
    <name evidence="5" type="ORF">SAMN06265376_102407</name>
</gene>
<sequence>MKYKTLILDFDGTIADTKESIIQTMTFVADSLNIKDIDEALIESLIGLPLKTTFEKAFDLDETMIQKATLMYRKHYDEIAIDTISLFDNVKDTLICFHHKGIHLTVASSKGKKALIKILQKQNIYEIFSFVGGEEDTVNKKPSPDIVNYIMTTYNYHPNECLVIGDTIFDIEMGQRAHVDTCGVTYGNNTRGMLEKLNPNYIIDDFKNLMKIVMV</sequence>
<name>A0A238YW94_9FLAO</name>
<dbReference type="GO" id="GO:0006281">
    <property type="term" value="P:DNA repair"/>
    <property type="evidence" value="ECO:0007669"/>
    <property type="project" value="TreeGrafter"/>
</dbReference>
<evidence type="ECO:0000256" key="1">
    <source>
        <dbReference type="ARBA" id="ARBA00000830"/>
    </source>
</evidence>
<dbReference type="InterPro" id="IPR050155">
    <property type="entry name" value="HAD-like_hydrolase_sf"/>
</dbReference>
<keyword evidence="6" id="KW-1185">Reference proteome</keyword>
<dbReference type="GO" id="GO:0005829">
    <property type="term" value="C:cytosol"/>
    <property type="evidence" value="ECO:0007669"/>
    <property type="project" value="TreeGrafter"/>
</dbReference>
<dbReference type="OrthoDB" id="9807630at2"/>
<comment type="similarity">
    <text evidence="3">Belongs to the HAD-like hydrolase superfamily. CbbY/CbbZ/Gph/YieH family.</text>
</comment>
<dbReference type="InterPro" id="IPR036412">
    <property type="entry name" value="HAD-like_sf"/>
</dbReference>
<dbReference type="SUPFAM" id="SSF56784">
    <property type="entry name" value="HAD-like"/>
    <property type="match status" value="1"/>
</dbReference>
<proteinExistence type="inferred from homology"/>
<dbReference type="EMBL" id="FZNY01000002">
    <property type="protein sequence ID" value="SNR75330.1"/>
    <property type="molecule type" value="Genomic_DNA"/>
</dbReference>
<dbReference type="Gene3D" id="1.10.150.240">
    <property type="entry name" value="Putative phosphatase, domain 2"/>
    <property type="match status" value="1"/>
</dbReference>
<dbReference type="Gene3D" id="3.40.50.1000">
    <property type="entry name" value="HAD superfamily/HAD-like"/>
    <property type="match status" value="1"/>
</dbReference>
<dbReference type="PANTHER" id="PTHR43434:SF1">
    <property type="entry name" value="PHOSPHOGLYCOLATE PHOSPHATASE"/>
    <property type="match status" value="1"/>
</dbReference>
<dbReference type="PANTHER" id="PTHR43434">
    <property type="entry name" value="PHOSPHOGLYCOLATE PHOSPHATASE"/>
    <property type="match status" value="1"/>
</dbReference>
<dbReference type="Pfam" id="PF13419">
    <property type="entry name" value="HAD_2"/>
    <property type="match status" value="1"/>
</dbReference>
<dbReference type="InterPro" id="IPR041492">
    <property type="entry name" value="HAD_2"/>
</dbReference>
<protein>
    <recommendedName>
        <fullName evidence="4">phosphoglycolate phosphatase</fullName>
        <ecNumber evidence="4">3.1.3.18</ecNumber>
    </recommendedName>
</protein>
<dbReference type="SFLD" id="SFLDG01129">
    <property type="entry name" value="C1.5:_HAD__Beta-PGM__Phosphata"/>
    <property type="match status" value="1"/>
</dbReference>
<evidence type="ECO:0000256" key="3">
    <source>
        <dbReference type="ARBA" id="ARBA00006171"/>
    </source>
</evidence>